<reference evidence="1" key="1">
    <citation type="submission" date="2018-02" db="EMBL/GenBank/DDBJ databases">
        <title>Rhizophora mucronata_Transcriptome.</title>
        <authorList>
            <person name="Meera S.P."/>
            <person name="Sreeshan A."/>
            <person name="Augustine A."/>
        </authorList>
    </citation>
    <scope>NUCLEOTIDE SEQUENCE</scope>
    <source>
        <tissue evidence="1">Leaf</tissue>
    </source>
</reference>
<protein>
    <submittedName>
        <fullName evidence="1">Uncharacterized protein</fullName>
    </submittedName>
</protein>
<name>A0A2P2NZZ1_RHIMU</name>
<dbReference type="EMBL" id="GGEC01067467">
    <property type="protein sequence ID" value="MBX47951.1"/>
    <property type="molecule type" value="Transcribed_RNA"/>
</dbReference>
<sequence>MFLPQNSANACYFLQYYEMMSSLRLCCC</sequence>
<dbReference type="AlphaFoldDB" id="A0A2P2NZZ1"/>
<proteinExistence type="predicted"/>
<accession>A0A2P2NZZ1</accession>
<evidence type="ECO:0000313" key="1">
    <source>
        <dbReference type="EMBL" id="MBX47951.1"/>
    </source>
</evidence>
<organism evidence="1">
    <name type="scientific">Rhizophora mucronata</name>
    <name type="common">Asiatic mangrove</name>
    <dbReference type="NCBI Taxonomy" id="61149"/>
    <lineage>
        <taxon>Eukaryota</taxon>
        <taxon>Viridiplantae</taxon>
        <taxon>Streptophyta</taxon>
        <taxon>Embryophyta</taxon>
        <taxon>Tracheophyta</taxon>
        <taxon>Spermatophyta</taxon>
        <taxon>Magnoliopsida</taxon>
        <taxon>eudicotyledons</taxon>
        <taxon>Gunneridae</taxon>
        <taxon>Pentapetalae</taxon>
        <taxon>rosids</taxon>
        <taxon>fabids</taxon>
        <taxon>Malpighiales</taxon>
        <taxon>Rhizophoraceae</taxon>
        <taxon>Rhizophora</taxon>
    </lineage>
</organism>